<dbReference type="Proteomes" id="UP000490800">
    <property type="component" value="Unassembled WGS sequence"/>
</dbReference>
<dbReference type="GO" id="GO:0016020">
    <property type="term" value="C:membrane"/>
    <property type="evidence" value="ECO:0007669"/>
    <property type="project" value="InterPro"/>
</dbReference>
<evidence type="ECO:0000259" key="2">
    <source>
        <dbReference type="PROSITE" id="PS50857"/>
    </source>
</evidence>
<keyword evidence="1" id="KW-0732">Signal</keyword>
<feature type="signal peptide" evidence="1">
    <location>
        <begin position="1"/>
        <end position="19"/>
    </location>
</feature>
<dbReference type="Pfam" id="PF13473">
    <property type="entry name" value="Cupredoxin_1"/>
    <property type="match status" value="1"/>
</dbReference>
<dbReference type="InterPro" id="IPR008972">
    <property type="entry name" value="Cupredoxin"/>
</dbReference>
<feature type="chain" id="PRO_5039476571" evidence="1">
    <location>
        <begin position="20"/>
        <end position="121"/>
    </location>
</feature>
<dbReference type="SUPFAM" id="SSF49503">
    <property type="entry name" value="Cupredoxins"/>
    <property type="match status" value="1"/>
</dbReference>
<sequence>MKKSALLLIMSVVLILALAACGKTEEKAGETTVTPTQEISVEASNWKFDKDVYTVKKGEPLKISLNNKEGMHALQIPDLKVSVDGGKSKVFTPDKAGTYTIQCSIPCGSGHSTMTAKLVVE</sequence>
<proteinExistence type="predicted"/>
<dbReference type="AlphaFoldDB" id="A0A7X3JYG0"/>
<dbReference type="PROSITE" id="PS51257">
    <property type="entry name" value="PROKAR_LIPOPROTEIN"/>
    <property type="match status" value="1"/>
</dbReference>
<dbReference type="GO" id="GO:0005507">
    <property type="term" value="F:copper ion binding"/>
    <property type="evidence" value="ECO:0007669"/>
    <property type="project" value="InterPro"/>
</dbReference>
<dbReference type="OrthoDB" id="279535at2"/>
<dbReference type="InterPro" id="IPR028096">
    <property type="entry name" value="EfeO_Cupredoxin"/>
</dbReference>
<evidence type="ECO:0000313" key="4">
    <source>
        <dbReference type="Proteomes" id="UP000490800"/>
    </source>
</evidence>
<accession>A0A7X3JYG0</accession>
<dbReference type="PROSITE" id="PS50857">
    <property type="entry name" value="COX2_CUA"/>
    <property type="match status" value="1"/>
</dbReference>
<organism evidence="3 4">
    <name type="scientific">Paenibacillus lutrae</name>
    <dbReference type="NCBI Taxonomy" id="2078573"/>
    <lineage>
        <taxon>Bacteria</taxon>
        <taxon>Bacillati</taxon>
        <taxon>Bacillota</taxon>
        <taxon>Bacilli</taxon>
        <taxon>Bacillales</taxon>
        <taxon>Paenibacillaceae</taxon>
        <taxon>Paenibacillus</taxon>
    </lineage>
</organism>
<dbReference type="EMBL" id="RHLK01000002">
    <property type="protein sequence ID" value="MVO98942.1"/>
    <property type="molecule type" value="Genomic_DNA"/>
</dbReference>
<dbReference type="RefSeq" id="WP_157333522.1">
    <property type="nucleotide sequence ID" value="NZ_RHLK01000002.1"/>
</dbReference>
<comment type="caution">
    <text evidence="3">The sequence shown here is derived from an EMBL/GenBank/DDBJ whole genome shotgun (WGS) entry which is preliminary data.</text>
</comment>
<gene>
    <name evidence="3" type="ORF">EDM21_05305</name>
</gene>
<dbReference type="InterPro" id="IPR002429">
    <property type="entry name" value="CcO_II-like_C"/>
</dbReference>
<feature type="domain" description="Cytochrome oxidase subunit II copper A binding" evidence="2">
    <location>
        <begin position="34"/>
        <end position="121"/>
    </location>
</feature>
<dbReference type="Gene3D" id="2.60.40.420">
    <property type="entry name" value="Cupredoxins - blue copper proteins"/>
    <property type="match status" value="1"/>
</dbReference>
<reference evidence="3 4" key="1">
    <citation type="journal article" date="2019" name="Microorganisms">
        <title>Paenibacillus lutrae sp. nov., A Chitinolytic Species Isolated from A River Otter in Castril Natural Park, Granada, Spain.</title>
        <authorList>
            <person name="Rodriguez M."/>
            <person name="Reina J.C."/>
            <person name="Bejar V."/>
            <person name="Llamas I."/>
        </authorList>
    </citation>
    <scope>NUCLEOTIDE SEQUENCE [LARGE SCALE GENOMIC DNA]</scope>
    <source>
        <strain evidence="3 4">N10</strain>
    </source>
</reference>
<evidence type="ECO:0000313" key="3">
    <source>
        <dbReference type="EMBL" id="MVO98942.1"/>
    </source>
</evidence>
<name>A0A7X3JYG0_9BACL</name>
<dbReference type="GO" id="GO:0004129">
    <property type="term" value="F:cytochrome-c oxidase activity"/>
    <property type="evidence" value="ECO:0007669"/>
    <property type="project" value="InterPro"/>
</dbReference>
<keyword evidence="4" id="KW-1185">Reference proteome</keyword>
<protein>
    <submittedName>
        <fullName evidence="3">Cytochrome C oxidase subunit II</fullName>
    </submittedName>
</protein>
<evidence type="ECO:0000256" key="1">
    <source>
        <dbReference type="SAM" id="SignalP"/>
    </source>
</evidence>